<sequence length="250" mass="26042">MAEPTVGGPGPAGPVGPLPVTTVEELIRRRLSDALGGVRGSLETTLPMLAFVIVWASTADARLSLGAAAGLTVLLLLARLAQRQTPQFVLTSVVATGLAAFFALRSGNAEDAFLPGILTSIAWGIGALLSVLLRWPVVGFMIGAADPAIAEGDPFRWRRNPAAVRVCSRLTLVLVGLYAIRVAIMGPLYLAGNIAALTVAKVVLGWPLWAGAVVVMGLLLVRGRTPIDPDDELVRGHSLAADAQREHGPA</sequence>
<keyword evidence="3" id="KW-1185">Reference proteome</keyword>
<feature type="transmembrane region" description="Helical" evidence="1">
    <location>
        <begin position="63"/>
        <end position="81"/>
    </location>
</feature>
<dbReference type="EMBL" id="JACBZX010000001">
    <property type="protein sequence ID" value="NYG37910.1"/>
    <property type="molecule type" value="Genomic_DNA"/>
</dbReference>
<evidence type="ECO:0000256" key="1">
    <source>
        <dbReference type="SAM" id="Phobius"/>
    </source>
</evidence>
<feature type="transmembrane region" description="Helical" evidence="1">
    <location>
        <begin position="166"/>
        <end position="190"/>
    </location>
</feature>
<feature type="transmembrane region" description="Helical" evidence="1">
    <location>
        <begin position="88"/>
        <end position="106"/>
    </location>
</feature>
<keyword evidence="1" id="KW-0472">Membrane</keyword>
<dbReference type="Pfam" id="PF11361">
    <property type="entry name" value="DUF3159"/>
    <property type="match status" value="1"/>
</dbReference>
<evidence type="ECO:0008006" key="4">
    <source>
        <dbReference type="Google" id="ProtNLM"/>
    </source>
</evidence>
<dbReference type="AlphaFoldDB" id="A0A852X8V0"/>
<name>A0A852X8V0_9MICO</name>
<comment type="caution">
    <text evidence="2">The sequence shown here is derived from an EMBL/GenBank/DDBJ whole genome shotgun (WGS) entry which is preliminary data.</text>
</comment>
<evidence type="ECO:0000313" key="2">
    <source>
        <dbReference type="EMBL" id="NYG37910.1"/>
    </source>
</evidence>
<feature type="transmembrane region" description="Helical" evidence="1">
    <location>
        <begin position="112"/>
        <end position="133"/>
    </location>
</feature>
<protein>
    <recommendedName>
        <fullName evidence="4">DUF3159 domain-containing protein</fullName>
    </recommendedName>
</protein>
<feature type="transmembrane region" description="Helical" evidence="1">
    <location>
        <begin position="202"/>
        <end position="221"/>
    </location>
</feature>
<accession>A0A852X8V0</accession>
<dbReference type="InterPro" id="IPR016566">
    <property type="entry name" value="UCP010219"/>
</dbReference>
<dbReference type="RefSeq" id="WP_179463202.1">
    <property type="nucleotide sequence ID" value="NZ_JACBZX010000001.1"/>
</dbReference>
<organism evidence="2 3">
    <name type="scientific">Janibacter alkaliphilus</name>
    <dbReference type="NCBI Taxonomy" id="1069963"/>
    <lineage>
        <taxon>Bacteria</taxon>
        <taxon>Bacillati</taxon>
        <taxon>Actinomycetota</taxon>
        <taxon>Actinomycetes</taxon>
        <taxon>Micrococcales</taxon>
        <taxon>Intrasporangiaceae</taxon>
        <taxon>Janibacter</taxon>
    </lineage>
</organism>
<keyword evidence="1" id="KW-0812">Transmembrane</keyword>
<evidence type="ECO:0000313" key="3">
    <source>
        <dbReference type="Proteomes" id="UP000592181"/>
    </source>
</evidence>
<proteinExistence type="predicted"/>
<gene>
    <name evidence="2" type="ORF">BJY28_002379</name>
</gene>
<dbReference type="Proteomes" id="UP000592181">
    <property type="component" value="Unassembled WGS sequence"/>
</dbReference>
<keyword evidence="1" id="KW-1133">Transmembrane helix</keyword>
<reference evidence="2 3" key="1">
    <citation type="submission" date="2020-07" db="EMBL/GenBank/DDBJ databases">
        <title>Sequencing the genomes of 1000 actinobacteria strains.</title>
        <authorList>
            <person name="Klenk H.-P."/>
        </authorList>
    </citation>
    <scope>NUCLEOTIDE SEQUENCE [LARGE SCALE GENOMIC DNA]</scope>
    <source>
        <strain evidence="2 3">DSM 24723</strain>
    </source>
</reference>